<accession>A0A1M6I7T0</accession>
<sequence>MSDQILIRDMRESDLDAMAAIEQASFSVPWTRNMLEEELSNSRARYRVLEFQGAVVGYIGMWQILDEGHITNVAVLPELRRRGFARRLMQDLVDYAKANGIRSLTLEVRVGNLPAIRLYESFGFQIEGRRKHYYADNNEDALIMWLRLE</sequence>
<evidence type="ECO:0000256" key="5">
    <source>
        <dbReference type="RuleBase" id="RU363094"/>
    </source>
</evidence>
<evidence type="ECO:0000313" key="8">
    <source>
        <dbReference type="Proteomes" id="UP000324781"/>
    </source>
</evidence>
<evidence type="ECO:0000259" key="6">
    <source>
        <dbReference type="PROSITE" id="PS51186"/>
    </source>
</evidence>
<dbReference type="GO" id="GO:0005737">
    <property type="term" value="C:cytoplasm"/>
    <property type="evidence" value="ECO:0007669"/>
    <property type="project" value="UniProtKB-SubCell"/>
</dbReference>
<dbReference type="RefSeq" id="WP_149679165.1">
    <property type="nucleotide sequence ID" value="NZ_FQZP01000039.1"/>
</dbReference>
<evidence type="ECO:0000256" key="2">
    <source>
        <dbReference type="ARBA" id="ARBA00022490"/>
    </source>
</evidence>
<dbReference type="AlphaFoldDB" id="A0A1M6I7T0"/>
<keyword evidence="8" id="KW-1185">Reference proteome</keyword>
<dbReference type="SUPFAM" id="SSF55729">
    <property type="entry name" value="Acyl-CoA N-acyltransferases (Nat)"/>
    <property type="match status" value="1"/>
</dbReference>
<gene>
    <name evidence="7" type="ORF">SAMN05444373_103927</name>
</gene>
<keyword evidence="4" id="KW-0012">Acyltransferase</keyword>
<dbReference type="InterPro" id="IPR016181">
    <property type="entry name" value="Acyl_CoA_acyltransferase"/>
</dbReference>
<evidence type="ECO:0000256" key="4">
    <source>
        <dbReference type="ARBA" id="ARBA00023315"/>
    </source>
</evidence>
<protein>
    <recommendedName>
        <fullName evidence="5">[Ribosomal protein bS18]-alanine N-acetyltransferase</fullName>
        <ecNumber evidence="5">2.3.1.266</ecNumber>
    </recommendedName>
</protein>
<reference evidence="7 8" key="1">
    <citation type="submission" date="2016-11" db="EMBL/GenBank/DDBJ databases">
        <authorList>
            <person name="Varghese N."/>
            <person name="Submissions S."/>
        </authorList>
    </citation>
    <scope>NUCLEOTIDE SEQUENCE [LARGE SCALE GENOMIC DNA]</scope>
    <source>
        <strain evidence="7 8">DSM 19027</strain>
    </source>
</reference>
<comment type="catalytic activity">
    <reaction evidence="5">
        <text>N-terminal L-alanyl-[ribosomal protein bS18] + acetyl-CoA = N-terminal N(alpha)-acetyl-L-alanyl-[ribosomal protein bS18] + CoA + H(+)</text>
        <dbReference type="Rhea" id="RHEA:43756"/>
        <dbReference type="Rhea" id="RHEA-COMP:10676"/>
        <dbReference type="Rhea" id="RHEA-COMP:10677"/>
        <dbReference type="ChEBI" id="CHEBI:15378"/>
        <dbReference type="ChEBI" id="CHEBI:57287"/>
        <dbReference type="ChEBI" id="CHEBI:57288"/>
        <dbReference type="ChEBI" id="CHEBI:64718"/>
        <dbReference type="ChEBI" id="CHEBI:83683"/>
        <dbReference type="EC" id="2.3.1.266"/>
    </reaction>
</comment>
<comment type="similarity">
    <text evidence="1 5">Belongs to the acetyltransferase family. RimI subfamily.</text>
</comment>
<dbReference type="Pfam" id="PF00583">
    <property type="entry name" value="Acetyltransf_1"/>
    <property type="match status" value="1"/>
</dbReference>
<dbReference type="InterPro" id="IPR006464">
    <property type="entry name" value="AcTrfase_RimI/Ard1"/>
</dbReference>
<dbReference type="EMBL" id="FQZP01000039">
    <property type="protein sequence ID" value="SHJ30499.1"/>
    <property type="molecule type" value="Genomic_DNA"/>
</dbReference>
<proteinExistence type="inferred from homology"/>
<dbReference type="PANTHER" id="PTHR43420">
    <property type="entry name" value="ACETYLTRANSFERASE"/>
    <property type="match status" value="1"/>
</dbReference>
<dbReference type="InterPro" id="IPR000182">
    <property type="entry name" value="GNAT_dom"/>
</dbReference>
<evidence type="ECO:0000256" key="3">
    <source>
        <dbReference type="ARBA" id="ARBA00022679"/>
    </source>
</evidence>
<dbReference type="PROSITE" id="PS51186">
    <property type="entry name" value="GNAT"/>
    <property type="match status" value="1"/>
</dbReference>
<dbReference type="Proteomes" id="UP000324781">
    <property type="component" value="Unassembled WGS sequence"/>
</dbReference>
<comment type="function">
    <text evidence="5">Acetylates the N-terminal alanine of ribosomal protein bS18.</text>
</comment>
<dbReference type="GO" id="GO:0008999">
    <property type="term" value="F:protein-N-terminal-alanine acetyltransferase activity"/>
    <property type="evidence" value="ECO:0007669"/>
    <property type="project" value="UniProtKB-EC"/>
</dbReference>
<dbReference type="InterPro" id="IPR050680">
    <property type="entry name" value="YpeA/RimI_acetyltransf"/>
</dbReference>
<dbReference type="OrthoDB" id="9794566at2"/>
<comment type="subcellular location">
    <subcellularLocation>
        <location evidence="5">Cytoplasm</location>
    </subcellularLocation>
</comment>
<dbReference type="NCBIfam" id="TIGR01575">
    <property type="entry name" value="rimI"/>
    <property type="match status" value="1"/>
</dbReference>
<evidence type="ECO:0000313" key="7">
    <source>
        <dbReference type="EMBL" id="SHJ30499.1"/>
    </source>
</evidence>
<keyword evidence="3 7" id="KW-0808">Transferase</keyword>
<dbReference type="EC" id="2.3.1.266" evidence="5"/>
<organism evidence="7 8">
    <name type="scientific">Thermoclostridium caenicola</name>
    <dbReference type="NCBI Taxonomy" id="659425"/>
    <lineage>
        <taxon>Bacteria</taxon>
        <taxon>Bacillati</taxon>
        <taxon>Bacillota</taxon>
        <taxon>Clostridia</taxon>
        <taxon>Eubacteriales</taxon>
        <taxon>Oscillospiraceae</taxon>
        <taxon>Thermoclostridium</taxon>
    </lineage>
</organism>
<dbReference type="Gene3D" id="3.40.630.30">
    <property type="match status" value="1"/>
</dbReference>
<dbReference type="CDD" id="cd04301">
    <property type="entry name" value="NAT_SF"/>
    <property type="match status" value="1"/>
</dbReference>
<name>A0A1M6I7T0_9FIRM</name>
<keyword evidence="2 5" id="KW-0963">Cytoplasm</keyword>
<feature type="domain" description="N-acetyltransferase" evidence="6">
    <location>
        <begin position="5"/>
        <end position="149"/>
    </location>
</feature>
<evidence type="ECO:0000256" key="1">
    <source>
        <dbReference type="ARBA" id="ARBA00005395"/>
    </source>
</evidence>
<dbReference type="PANTHER" id="PTHR43420:SF44">
    <property type="entry name" value="ACETYLTRANSFERASE YPEA"/>
    <property type="match status" value="1"/>
</dbReference>